<dbReference type="InParanoid" id="A0A1Y5RN54"/>
<evidence type="ECO:0000313" key="4">
    <source>
        <dbReference type="EMBL" id="SLN20269.1"/>
    </source>
</evidence>
<dbReference type="PANTHER" id="PTHR20857">
    <property type="entry name" value="THIAMINE-PHOSPHATE PYROPHOSPHORYLASE"/>
    <property type="match status" value="1"/>
</dbReference>
<gene>
    <name evidence="4" type="primary">thiE_1</name>
    <name evidence="4" type="ORF">OCH7691_00489</name>
</gene>
<keyword evidence="5" id="KW-1185">Reference proteome</keyword>
<evidence type="ECO:0000256" key="1">
    <source>
        <dbReference type="ARBA" id="ARBA00004948"/>
    </source>
</evidence>
<keyword evidence="2" id="KW-0784">Thiamine biosynthesis</keyword>
<protein>
    <submittedName>
        <fullName evidence="4">Thiamine-phosphate synthase</fullName>
        <ecNumber evidence="4">2.5.1.3</ecNumber>
    </submittedName>
</protein>
<comment type="pathway">
    <text evidence="1">Cofactor biosynthesis; thiamine diphosphate biosynthesis.</text>
</comment>
<evidence type="ECO:0000256" key="2">
    <source>
        <dbReference type="ARBA" id="ARBA00022977"/>
    </source>
</evidence>
<dbReference type="Proteomes" id="UP000193200">
    <property type="component" value="Unassembled WGS sequence"/>
</dbReference>
<dbReference type="InterPro" id="IPR036206">
    <property type="entry name" value="ThiamineP_synth_sf"/>
</dbReference>
<dbReference type="GO" id="GO:0004789">
    <property type="term" value="F:thiamine-phosphate diphosphorylase activity"/>
    <property type="evidence" value="ECO:0007669"/>
    <property type="project" value="UniProtKB-EC"/>
</dbReference>
<name>A0A1Y5RN54_9PROT</name>
<dbReference type="GO" id="GO:0009228">
    <property type="term" value="P:thiamine biosynthetic process"/>
    <property type="evidence" value="ECO:0007669"/>
    <property type="project" value="UniProtKB-KW"/>
</dbReference>
<sequence length="204" mass="21707">METRRTLADWAESLNRAAGDGSGLPPCLLLTDRARIADPRPAIAALPRGSAIIFRDYDLADRAEAAILIGRHCRQHGHRFLVAGDARLARTVEADGMHFPEALVGEAQAIRRRHPGWLMTAAAHDRRALDRASACGIDAALLSPVFPTESHQGAPALGLRRFAGLVRMARLPVYALGGVNRGNAGLLVMSGAVGIAAIGGWEDD</sequence>
<evidence type="ECO:0000259" key="3">
    <source>
        <dbReference type="Pfam" id="PF02581"/>
    </source>
</evidence>
<reference evidence="4 5" key="1">
    <citation type="submission" date="2017-03" db="EMBL/GenBank/DDBJ databases">
        <authorList>
            <person name="Afonso C.L."/>
            <person name="Miller P.J."/>
            <person name="Scott M.A."/>
            <person name="Spackman E."/>
            <person name="Goraichik I."/>
            <person name="Dimitrov K.M."/>
            <person name="Suarez D.L."/>
            <person name="Swayne D.E."/>
        </authorList>
    </citation>
    <scope>NUCLEOTIDE SEQUENCE [LARGE SCALE GENOMIC DNA]</scope>
    <source>
        <strain evidence="4 5">CECT 7691</strain>
    </source>
</reference>
<organism evidence="4 5">
    <name type="scientific">Oceanibacterium hippocampi</name>
    <dbReference type="NCBI Taxonomy" id="745714"/>
    <lineage>
        <taxon>Bacteria</taxon>
        <taxon>Pseudomonadati</taxon>
        <taxon>Pseudomonadota</taxon>
        <taxon>Alphaproteobacteria</taxon>
        <taxon>Sneathiellales</taxon>
        <taxon>Sneathiellaceae</taxon>
        <taxon>Oceanibacterium</taxon>
    </lineage>
</organism>
<dbReference type="AlphaFoldDB" id="A0A1Y5RN54"/>
<proteinExistence type="predicted"/>
<dbReference type="GO" id="GO:0005737">
    <property type="term" value="C:cytoplasm"/>
    <property type="evidence" value="ECO:0007669"/>
    <property type="project" value="TreeGrafter"/>
</dbReference>
<dbReference type="Gene3D" id="3.20.20.70">
    <property type="entry name" value="Aldolase class I"/>
    <property type="match status" value="1"/>
</dbReference>
<feature type="domain" description="Thiamine phosphate synthase/TenI" evidence="3">
    <location>
        <begin position="45"/>
        <end position="198"/>
    </location>
</feature>
<evidence type="ECO:0000313" key="5">
    <source>
        <dbReference type="Proteomes" id="UP000193200"/>
    </source>
</evidence>
<dbReference type="InterPro" id="IPR013785">
    <property type="entry name" value="Aldolase_TIM"/>
</dbReference>
<dbReference type="EMBL" id="FWFR01000001">
    <property type="protein sequence ID" value="SLN20269.1"/>
    <property type="molecule type" value="Genomic_DNA"/>
</dbReference>
<accession>A0A1Y5RN54</accession>
<dbReference type="Pfam" id="PF02581">
    <property type="entry name" value="TMP-TENI"/>
    <property type="match status" value="1"/>
</dbReference>
<keyword evidence="4" id="KW-0808">Transferase</keyword>
<dbReference type="CDD" id="cd00564">
    <property type="entry name" value="TMP_TenI"/>
    <property type="match status" value="1"/>
</dbReference>
<dbReference type="EC" id="2.5.1.3" evidence="4"/>
<dbReference type="InterPro" id="IPR022998">
    <property type="entry name" value="ThiamineP_synth_TenI"/>
</dbReference>
<dbReference type="PANTHER" id="PTHR20857:SF15">
    <property type="entry name" value="THIAMINE-PHOSPHATE SYNTHASE"/>
    <property type="match status" value="1"/>
</dbReference>
<dbReference type="SUPFAM" id="SSF51391">
    <property type="entry name" value="Thiamin phosphate synthase"/>
    <property type="match status" value="1"/>
</dbReference>